<evidence type="ECO:0000256" key="1">
    <source>
        <dbReference type="SAM" id="MobiDB-lite"/>
    </source>
</evidence>
<sequence length="124" mass="13038">MEGTSDAQTQLEKRGTRRHPLDEENLNSLEDDLEAALLQLARDPSLLFSGTVTRDADGAAISASVTWPDGVAGVYSGTASTEIPGAIDAYTVTRTGTPTVTFTQVAVTRNPAGHVTNRPPITVS</sequence>
<keyword evidence="3" id="KW-1185">Reference proteome</keyword>
<dbReference type="EMBL" id="MH834612">
    <property type="protein sequence ID" value="AYN57881.1"/>
    <property type="molecule type" value="Genomic_DNA"/>
</dbReference>
<accession>A0A3G2KG09</accession>
<organism evidence="2 3">
    <name type="scientific">Arthrobacter phage Faja</name>
    <dbReference type="NCBI Taxonomy" id="2419957"/>
    <lineage>
        <taxon>Viruses</taxon>
        <taxon>Duplodnaviria</taxon>
        <taxon>Heunggongvirae</taxon>
        <taxon>Uroviricota</taxon>
        <taxon>Caudoviricetes</taxon>
        <taxon>Fajavirus</taxon>
        <taxon>Fajavirus faja</taxon>
    </lineage>
</organism>
<dbReference type="Proteomes" id="UP000280317">
    <property type="component" value="Segment"/>
</dbReference>
<dbReference type="KEGG" id="vg:77932194"/>
<reference evidence="2 3" key="1">
    <citation type="submission" date="2018-09" db="EMBL/GenBank/DDBJ databases">
        <authorList>
            <person name="Ulbrich M.C."/>
            <person name="Stoner T.H."/>
            <person name="Garlena R.A."/>
            <person name="Russell D.A."/>
            <person name="Pope W.H."/>
            <person name="Jacobs-Sera D."/>
            <person name="Hatfull G.F."/>
        </authorList>
    </citation>
    <scope>NUCLEOTIDE SEQUENCE [LARGE SCALE GENOMIC DNA]</scope>
</reference>
<dbReference type="RefSeq" id="YP_010656314.1">
    <property type="nucleotide sequence ID" value="NC_070837.1"/>
</dbReference>
<feature type="compositionally biased region" description="Basic and acidic residues" evidence="1">
    <location>
        <begin position="11"/>
        <end position="22"/>
    </location>
</feature>
<name>A0A3G2KG09_9CAUD</name>
<protein>
    <submittedName>
        <fullName evidence="2">Uncharacterized protein</fullName>
    </submittedName>
</protein>
<dbReference type="GeneID" id="77932194"/>
<evidence type="ECO:0000313" key="3">
    <source>
        <dbReference type="Proteomes" id="UP000280317"/>
    </source>
</evidence>
<feature type="region of interest" description="Disordered" evidence="1">
    <location>
        <begin position="1"/>
        <end position="27"/>
    </location>
</feature>
<evidence type="ECO:0000313" key="2">
    <source>
        <dbReference type="EMBL" id="AYN57881.1"/>
    </source>
</evidence>
<feature type="compositionally biased region" description="Polar residues" evidence="1">
    <location>
        <begin position="1"/>
        <end position="10"/>
    </location>
</feature>
<gene>
    <name evidence="2" type="primary">28</name>
    <name evidence="2" type="ORF">PBI_FAJA_28</name>
</gene>
<proteinExistence type="predicted"/>